<evidence type="ECO:0000256" key="1">
    <source>
        <dbReference type="SAM" id="Coils"/>
    </source>
</evidence>
<comment type="caution">
    <text evidence="2">The sequence shown here is derived from an EMBL/GenBank/DDBJ whole genome shotgun (WGS) entry which is preliminary data.</text>
</comment>
<name>A0A8J2T0I7_9STRA</name>
<dbReference type="OrthoDB" id="10677547at2759"/>
<keyword evidence="3" id="KW-1185">Reference proteome</keyword>
<proteinExistence type="predicted"/>
<organism evidence="2 3">
    <name type="scientific">Pelagomonas calceolata</name>
    <dbReference type="NCBI Taxonomy" id="35677"/>
    <lineage>
        <taxon>Eukaryota</taxon>
        <taxon>Sar</taxon>
        <taxon>Stramenopiles</taxon>
        <taxon>Ochrophyta</taxon>
        <taxon>Pelagophyceae</taxon>
        <taxon>Pelagomonadales</taxon>
        <taxon>Pelagomonadaceae</taxon>
        <taxon>Pelagomonas</taxon>
    </lineage>
</organism>
<feature type="coiled-coil region" evidence="1">
    <location>
        <begin position="181"/>
        <end position="208"/>
    </location>
</feature>
<dbReference type="AlphaFoldDB" id="A0A8J2T0I7"/>
<evidence type="ECO:0000313" key="3">
    <source>
        <dbReference type="Proteomes" id="UP000789595"/>
    </source>
</evidence>
<keyword evidence="1" id="KW-0175">Coiled coil</keyword>
<gene>
    <name evidence="2" type="ORF">PECAL_6P15130</name>
</gene>
<protein>
    <submittedName>
        <fullName evidence="2">Uncharacterized protein</fullName>
    </submittedName>
</protein>
<evidence type="ECO:0000313" key="2">
    <source>
        <dbReference type="EMBL" id="CAH0379875.1"/>
    </source>
</evidence>
<dbReference type="Proteomes" id="UP000789595">
    <property type="component" value="Unassembled WGS sequence"/>
</dbReference>
<reference evidence="2" key="1">
    <citation type="submission" date="2021-11" db="EMBL/GenBank/DDBJ databases">
        <authorList>
            <consortium name="Genoscope - CEA"/>
            <person name="William W."/>
        </authorList>
    </citation>
    <scope>NUCLEOTIDE SEQUENCE</scope>
</reference>
<accession>A0A8J2T0I7</accession>
<dbReference type="EMBL" id="CAKKNE010000006">
    <property type="protein sequence ID" value="CAH0379875.1"/>
    <property type="molecule type" value="Genomic_DNA"/>
</dbReference>
<sequence length="382" mass="41232">MAEPSSPLGTLSVSIRPSAAEQESRMAEALASKTLVELPFFSSQPDSSTHRRFCDNRKSAFVARMHRREERTKFDDHPPVRWPETIPDPTFHFASCLKTDKVLRGPDKALMHPFVAGKGVQPPSLGCGESVGGRAVGSNPGCSEIFPRFDFDISSSAMSSSAYGRHVPFRRRDVAGGHEKCAAFEQKTKSLEQQNAEQKEAVARQKAEFDATVALAQKKLGRNIKKRYGNGMAQPPEASKSAWPLPLHDSIDALGAAMDDAAEALPGREATNEEIAAIARTVVKASRALDAACDALVANPPAQESDILQAQAENEASRLELLEAYAELEGVSKSVSGVLDKLRETLSPYCDVNGCVVPESADDAGGFGGIIAPPWWDDFQEP</sequence>